<reference evidence="3" key="1">
    <citation type="submission" date="2019-10" db="EMBL/GenBank/DDBJ databases">
        <title>Complete Genome Sequence of Bradyrhizobium betae type strain PL7HG1T.</title>
        <authorList>
            <person name="Bromfield E.S.P."/>
            <person name="Cloutier S."/>
        </authorList>
    </citation>
    <scope>NUCLEOTIDE SEQUENCE [LARGE SCALE GENOMIC DNA]</scope>
    <source>
        <strain evidence="3">PL7HG1</strain>
    </source>
</reference>
<name>A0A5P6PAQ3_9BRAD</name>
<evidence type="ECO:0000256" key="1">
    <source>
        <dbReference type="SAM" id="Phobius"/>
    </source>
</evidence>
<protein>
    <submittedName>
        <fullName evidence="2">Uncharacterized protein</fullName>
    </submittedName>
</protein>
<accession>A0A5P6PAQ3</accession>
<dbReference type="OrthoDB" id="7428686at2"/>
<proteinExistence type="predicted"/>
<sequence length="258" mass="28438">MLPRAKEALSTFLKVFWGSLFVVTVSLALGWLIFDGSTTRPRVIRSRLTIVVETPEGERSGSSVTQETISFPGGLTRAQGWGLTEQLVGEAVVVDLGQRGILFSTFERRSILTRGGGDAYSAGLTPFSQEKFRSAHAAKINDQYSAYLDDLNRSKPKSELQLKDVPALVRFGDLNDPTSVELVDPLDLGTSFGPGVTFKGATVEITDDPITHGIESRLPWLRSSKVAEYLFPNPTHQPPPDARVVRHLSYDDLRRLPR</sequence>
<evidence type="ECO:0000313" key="2">
    <source>
        <dbReference type="EMBL" id="QFI75447.1"/>
    </source>
</evidence>
<organism evidence="2 3">
    <name type="scientific">Bradyrhizobium betae</name>
    <dbReference type="NCBI Taxonomy" id="244734"/>
    <lineage>
        <taxon>Bacteria</taxon>
        <taxon>Pseudomonadati</taxon>
        <taxon>Pseudomonadota</taxon>
        <taxon>Alphaproteobacteria</taxon>
        <taxon>Hyphomicrobiales</taxon>
        <taxon>Nitrobacteraceae</taxon>
        <taxon>Bradyrhizobium</taxon>
    </lineage>
</organism>
<dbReference type="KEGG" id="bbet:F8237_25450"/>
<feature type="transmembrane region" description="Helical" evidence="1">
    <location>
        <begin position="12"/>
        <end position="34"/>
    </location>
</feature>
<evidence type="ECO:0000313" key="3">
    <source>
        <dbReference type="Proteomes" id="UP000325641"/>
    </source>
</evidence>
<keyword evidence="1" id="KW-1133">Transmembrane helix</keyword>
<keyword evidence="1" id="KW-0812">Transmembrane</keyword>
<gene>
    <name evidence="2" type="ORF">F8237_25450</name>
</gene>
<dbReference type="Proteomes" id="UP000325641">
    <property type="component" value="Chromosome"/>
</dbReference>
<dbReference type="AlphaFoldDB" id="A0A5P6PAQ3"/>
<dbReference type="RefSeq" id="WP_151648975.1">
    <property type="nucleotide sequence ID" value="NZ_CP044543.1"/>
</dbReference>
<dbReference type="EMBL" id="CP044543">
    <property type="protein sequence ID" value="QFI75447.1"/>
    <property type="molecule type" value="Genomic_DNA"/>
</dbReference>
<keyword evidence="1" id="KW-0472">Membrane</keyword>